<proteinExistence type="predicted"/>
<evidence type="ECO:0000313" key="2">
    <source>
        <dbReference type="EMBL" id="BBO80370.1"/>
    </source>
</evidence>
<accession>A0A5K7ZNV1</accession>
<reference evidence="2 3" key="1">
    <citation type="submission" date="2019-11" db="EMBL/GenBank/DDBJ databases">
        <title>Comparative genomics of hydrocarbon-degrading Desulfosarcina strains.</title>
        <authorList>
            <person name="Watanabe M."/>
            <person name="Kojima H."/>
            <person name="Fukui M."/>
        </authorList>
    </citation>
    <scope>NUCLEOTIDE SEQUENCE [LARGE SCALE GENOMIC DNA]</scope>
    <source>
        <strain evidence="2 3">28bB2T</strain>
    </source>
</reference>
<protein>
    <submittedName>
        <fullName evidence="2">Uncharacterized protein</fullName>
    </submittedName>
</protein>
<organism evidence="2 3">
    <name type="scientific">Desulfosarcina ovata subsp. sediminis</name>
    <dbReference type="NCBI Taxonomy" id="885957"/>
    <lineage>
        <taxon>Bacteria</taxon>
        <taxon>Pseudomonadati</taxon>
        <taxon>Thermodesulfobacteriota</taxon>
        <taxon>Desulfobacteria</taxon>
        <taxon>Desulfobacterales</taxon>
        <taxon>Desulfosarcinaceae</taxon>
        <taxon>Desulfosarcina</taxon>
    </lineage>
</organism>
<dbReference type="RefSeq" id="WP_155321347.1">
    <property type="nucleotide sequence ID" value="NZ_AP021876.1"/>
</dbReference>
<evidence type="ECO:0000313" key="3">
    <source>
        <dbReference type="Proteomes" id="UP000425960"/>
    </source>
</evidence>
<dbReference type="Proteomes" id="UP000425960">
    <property type="component" value="Chromosome"/>
</dbReference>
<dbReference type="EMBL" id="AP021876">
    <property type="protein sequence ID" value="BBO80370.1"/>
    <property type="molecule type" value="Genomic_DNA"/>
</dbReference>
<evidence type="ECO:0000256" key="1">
    <source>
        <dbReference type="SAM" id="Phobius"/>
    </source>
</evidence>
<keyword evidence="1" id="KW-0472">Membrane</keyword>
<name>A0A5K7ZNV1_9BACT</name>
<keyword evidence="1" id="KW-0812">Transmembrane</keyword>
<sequence>MFSGIQEILLILLIVLGLFMIPRMLSPRHPPQQTIVRRSGQTLSRPMRLAIVLSLLWPAAWAVCFKLWQNGLAAFSLWGIGPVVLAWSLKWVLAGKKNKR</sequence>
<gene>
    <name evidence="2" type="ORF">DSCO28_09360</name>
</gene>
<feature type="transmembrane region" description="Helical" evidence="1">
    <location>
        <begin position="6"/>
        <end position="26"/>
    </location>
</feature>
<dbReference type="KEGG" id="dov:DSCO28_09360"/>
<dbReference type="AlphaFoldDB" id="A0A5K7ZNV1"/>
<keyword evidence="1" id="KW-1133">Transmembrane helix</keyword>
<feature type="transmembrane region" description="Helical" evidence="1">
    <location>
        <begin position="47"/>
        <end position="68"/>
    </location>
</feature>
<feature type="transmembrane region" description="Helical" evidence="1">
    <location>
        <begin position="74"/>
        <end position="93"/>
    </location>
</feature>